<dbReference type="PANTHER" id="PTHR32196:SF21">
    <property type="entry name" value="ABC TRANSPORTER PERMEASE PROTEIN YPHD-RELATED"/>
    <property type="match status" value="1"/>
</dbReference>
<sequence length="327" mass="34857">MKALFRSKETGILAVLLFLCVVLSVMNPVFLTGGNLHDILKANVVLAILAMGMTLVIITGGIDVSVAAVTSASIVITGHLMARLPDSPLSVIIAFAVSILCGIVFGLINGLLISRVKIPPIVATLGMMSIINGSILYFTNGMYMNSSNFPAVFIRFADLKIAGISILVYLMLIITVLTWYVMKHTKIGRSVFAIGGNPVSAVRAGISLERTQMFVYGYVGFMAGVAAMAQTMYTKSVDPNGMLGFEMTVISAVVIGGANILGGSGSAWGTFLGVLLLGVMQNGLILTHIDTYWQKIVVGIVILTAVSYDVIQRKRAESKLMKVEVQE</sequence>
<organism evidence="9 10">
    <name type="scientific">Paenibacillus macerans</name>
    <name type="common">Bacillus macerans</name>
    <dbReference type="NCBI Taxonomy" id="44252"/>
    <lineage>
        <taxon>Bacteria</taxon>
        <taxon>Bacillati</taxon>
        <taxon>Bacillota</taxon>
        <taxon>Bacilli</taxon>
        <taxon>Bacillales</taxon>
        <taxon>Paenibacillaceae</taxon>
        <taxon>Paenibacillus</taxon>
    </lineage>
</organism>
<keyword evidence="7 8" id="KW-0472">Membrane</keyword>
<dbReference type="Pfam" id="PF02653">
    <property type="entry name" value="BPD_transp_2"/>
    <property type="match status" value="1"/>
</dbReference>
<evidence type="ECO:0000256" key="7">
    <source>
        <dbReference type="ARBA" id="ARBA00023136"/>
    </source>
</evidence>
<keyword evidence="10" id="KW-1185">Reference proteome</keyword>
<keyword evidence="5 8" id="KW-0812">Transmembrane</keyword>
<comment type="subcellular location">
    <subcellularLocation>
        <location evidence="1">Cell membrane</location>
        <topology evidence="1">Multi-pass membrane protein</topology>
    </subcellularLocation>
</comment>
<feature type="transmembrane region" description="Helical" evidence="8">
    <location>
        <begin position="159"/>
        <end position="182"/>
    </location>
</feature>
<feature type="transmembrane region" description="Helical" evidence="8">
    <location>
        <begin position="120"/>
        <end position="139"/>
    </location>
</feature>
<feature type="transmembrane region" description="Helical" evidence="8">
    <location>
        <begin position="242"/>
        <end position="261"/>
    </location>
</feature>
<dbReference type="AlphaFoldDB" id="A0A090Z6I1"/>
<dbReference type="GO" id="GO:0005886">
    <property type="term" value="C:plasma membrane"/>
    <property type="evidence" value="ECO:0007669"/>
    <property type="project" value="UniProtKB-SubCell"/>
</dbReference>
<accession>A0A090Z6I1</accession>
<keyword evidence="6 8" id="KW-1133">Transmembrane helix</keyword>
<keyword evidence="3" id="KW-1003">Cell membrane</keyword>
<keyword evidence="4" id="KW-0997">Cell inner membrane</keyword>
<reference evidence="9 10" key="1">
    <citation type="submission" date="2014-04" db="EMBL/GenBank/DDBJ databases">
        <authorList>
            <person name="Bishop-Lilly K.A."/>
            <person name="Broomall S.M."/>
            <person name="Chain P.S."/>
            <person name="Chertkov O."/>
            <person name="Coyne S.R."/>
            <person name="Daligault H.E."/>
            <person name="Davenport K.W."/>
            <person name="Erkkila T."/>
            <person name="Frey K.G."/>
            <person name="Gibbons H.S."/>
            <person name="Gu W."/>
            <person name="Jaissle J."/>
            <person name="Johnson S.L."/>
            <person name="Koroleva G.I."/>
            <person name="Ladner J.T."/>
            <person name="Lo C.-C."/>
            <person name="Minogue T.D."/>
            <person name="Munk C."/>
            <person name="Palacios G.F."/>
            <person name="Redden C.L."/>
            <person name="Rosenzweig C.N."/>
            <person name="Scholz M.B."/>
            <person name="Teshima H."/>
            <person name="Xu Y."/>
        </authorList>
    </citation>
    <scope>NUCLEOTIDE SEQUENCE [LARGE SCALE GENOMIC DNA]</scope>
    <source>
        <strain evidence="9 10">8244</strain>
    </source>
</reference>
<dbReference type="OrthoDB" id="9813906at2"/>
<dbReference type="GO" id="GO:0022857">
    <property type="term" value="F:transmembrane transporter activity"/>
    <property type="evidence" value="ECO:0007669"/>
    <property type="project" value="InterPro"/>
</dbReference>
<evidence type="ECO:0000256" key="1">
    <source>
        <dbReference type="ARBA" id="ARBA00004651"/>
    </source>
</evidence>
<evidence type="ECO:0000313" key="10">
    <source>
        <dbReference type="Proteomes" id="UP000029278"/>
    </source>
</evidence>
<dbReference type="STRING" id="44252.DJ90_279"/>
<proteinExistence type="predicted"/>
<evidence type="ECO:0000256" key="4">
    <source>
        <dbReference type="ARBA" id="ARBA00022519"/>
    </source>
</evidence>
<feature type="transmembrane region" description="Helical" evidence="8">
    <location>
        <begin position="39"/>
        <end position="57"/>
    </location>
</feature>
<feature type="transmembrane region" description="Helical" evidence="8">
    <location>
        <begin position="292"/>
        <end position="311"/>
    </location>
</feature>
<name>A0A090Z6I1_PAEMA</name>
<dbReference type="PANTHER" id="PTHR32196">
    <property type="entry name" value="ABC TRANSPORTER PERMEASE PROTEIN YPHD-RELATED-RELATED"/>
    <property type="match status" value="1"/>
</dbReference>
<dbReference type="RefSeq" id="WP_036625782.1">
    <property type="nucleotide sequence ID" value="NZ_BGML01000002.1"/>
</dbReference>
<dbReference type="InterPro" id="IPR001851">
    <property type="entry name" value="ABC_transp_permease"/>
</dbReference>
<dbReference type="Proteomes" id="UP000029278">
    <property type="component" value="Unassembled WGS sequence"/>
</dbReference>
<protein>
    <submittedName>
        <fullName evidence="9">Branched-chain amino acid transport system / permease component family protein</fullName>
    </submittedName>
</protein>
<dbReference type="PATRIC" id="fig|44252.3.peg.4552"/>
<evidence type="ECO:0000256" key="2">
    <source>
        <dbReference type="ARBA" id="ARBA00022448"/>
    </source>
</evidence>
<dbReference type="HOGENOM" id="CLU_028880_0_1_9"/>
<evidence type="ECO:0000256" key="5">
    <source>
        <dbReference type="ARBA" id="ARBA00022692"/>
    </source>
</evidence>
<feature type="transmembrane region" description="Helical" evidence="8">
    <location>
        <begin position="88"/>
        <end position="108"/>
    </location>
</feature>
<comment type="caution">
    <text evidence="9">The sequence shown here is derived from an EMBL/GenBank/DDBJ whole genome shotgun (WGS) entry which is preliminary data.</text>
</comment>
<gene>
    <name evidence="9" type="ORF">DJ90_279</name>
</gene>
<evidence type="ECO:0000256" key="3">
    <source>
        <dbReference type="ARBA" id="ARBA00022475"/>
    </source>
</evidence>
<feature type="transmembrane region" description="Helical" evidence="8">
    <location>
        <begin position="12"/>
        <end position="33"/>
    </location>
</feature>
<evidence type="ECO:0000256" key="6">
    <source>
        <dbReference type="ARBA" id="ARBA00022989"/>
    </source>
</evidence>
<keyword evidence="2" id="KW-0813">Transport</keyword>
<dbReference type="GeneID" id="77009328"/>
<evidence type="ECO:0000256" key="8">
    <source>
        <dbReference type="SAM" id="Phobius"/>
    </source>
</evidence>
<feature type="transmembrane region" description="Helical" evidence="8">
    <location>
        <begin position="213"/>
        <end position="230"/>
    </location>
</feature>
<dbReference type="CDD" id="cd06579">
    <property type="entry name" value="TM_PBP1_transp_AraH_like"/>
    <property type="match status" value="1"/>
</dbReference>
<evidence type="ECO:0000313" key="9">
    <source>
        <dbReference type="EMBL" id="KFN05795.1"/>
    </source>
</evidence>
<dbReference type="EMBL" id="JMQA01000038">
    <property type="protein sequence ID" value="KFN05795.1"/>
    <property type="molecule type" value="Genomic_DNA"/>
</dbReference>